<dbReference type="RefSeq" id="WP_197442764.1">
    <property type="nucleotide sequence ID" value="NZ_CP036433.1"/>
</dbReference>
<sequence length="186" mass="20979">MRLCTRGCRPYDRRQNYLAFFWRETNPLSLFFDHLQIQVVSGGQTGVDRAALDAAIQLDLPHGGWCPRGRLAEDGPLPPHYQLRESRSANYAVRTRKNVVDSDGTLILYRGEMTGGTDLTRRLARQHHRPCLPLDLAGQPSPDRAAAWVIAQKINVLNIAGPRESSCPGVYQQALDYCRQLLERLV</sequence>
<evidence type="ECO:0000313" key="2">
    <source>
        <dbReference type="Proteomes" id="UP000317648"/>
    </source>
</evidence>
<keyword evidence="2" id="KW-1185">Reference proteome</keyword>
<dbReference type="EMBL" id="CP036433">
    <property type="protein sequence ID" value="QDU98719.1"/>
    <property type="molecule type" value="Genomic_DNA"/>
</dbReference>
<organism evidence="1 2">
    <name type="scientific">Lignipirellula cremea</name>
    <dbReference type="NCBI Taxonomy" id="2528010"/>
    <lineage>
        <taxon>Bacteria</taxon>
        <taxon>Pseudomonadati</taxon>
        <taxon>Planctomycetota</taxon>
        <taxon>Planctomycetia</taxon>
        <taxon>Pirellulales</taxon>
        <taxon>Pirellulaceae</taxon>
        <taxon>Lignipirellula</taxon>
    </lineage>
</organism>
<proteinExistence type="predicted"/>
<reference evidence="1 2" key="1">
    <citation type="submission" date="2019-02" db="EMBL/GenBank/DDBJ databases">
        <title>Deep-cultivation of Planctomycetes and their phenomic and genomic characterization uncovers novel biology.</title>
        <authorList>
            <person name="Wiegand S."/>
            <person name="Jogler M."/>
            <person name="Boedeker C."/>
            <person name="Pinto D."/>
            <person name="Vollmers J."/>
            <person name="Rivas-Marin E."/>
            <person name="Kohn T."/>
            <person name="Peeters S.H."/>
            <person name="Heuer A."/>
            <person name="Rast P."/>
            <person name="Oberbeckmann S."/>
            <person name="Bunk B."/>
            <person name="Jeske O."/>
            <person name="Meyerdierks A."/>
            <person name="Storesund J.E."/>
            <person name="Kallscheuer N."/>
            <person name="Luecker S."/>
            <person name="Lage O.M."/>
            <person name="Pohl T."/>
            <person name="Merkel B.J."/>
            <person name="Hornburger P."/>
            <person name="Mueller R.-W."/>
            <person name="Bruemmer F."/>
            <person name="Labrenz M."/>
            <person name="Spormann A.M."/>
            <person name="Op den Camp H."/>
            <person name="Overmann J."/>
            <person name="Amann R."/>
            <person name="Jetten M.S.M."/>
            <person name="Mascher T."/>
            <person name="Medema M.H."/>
            <person name="Devos D.P."/>
            <person name="Kaster A.-K."/>
            <person name="Ovreas L."/>
            <person name="Rohde M."/>
            <person name="Galperin M.Y."/>
            <person name="Jogler C."/>
        </authorList>
    </citation>
    <scope>NUCLEOTIDE SEQUENCE [LARGE SCALE GENOMIC DNA]</scope>
    <source>
        <strain evidence="1 2">Pla85_3_4</strain>
    </source>
</reference>
<name>A0A518E3Q5_9BACT</name>
<accession>A0A518E3Q5</accession>
<gene>
    <name evidence="1" type="ORF">Pla8534_65920</name>
</gene>
<dbReference type="Pfam" id="PF12694">
    <property type="entry name" value="cpYpsA"/>
    <property type="match status" value="1"/>
</dbReference>
<evidence type="ECO:0000313" key="1">
    <source>
        <dbReference type="EMBL" id="QDU98719.1"/>
    </source>
</evidence>
<dbReference type="InterPro" id="IPR024755">
    <property type="entry name" value="cpYpsA"/>
</dbReference>
<dbReference type="KEGG" id="lcre:Pla8534_65920"/>
<dbReference type="Proteomes" id="UP000317648">
    <property type="component" value="Chromosome"/>
</dbReference>
<protein>
    <submittedName>
        <fullName evidence="1">Molybdenum carrier</fullName>
    </submittedName>
</protein>
<dbReference type="AlphaFoldDB" id="A0A518E3Q5"/>
<dbReference type="Gene3D" id="3.40.50.450">
    <property type="match status" value="1"/>
</dbReference>
<dbReference type="SUPFAM" id="SSF102405">
    <property type="entry name" value="MCP/YpsA-like"/>
    <property type="match status" value="1"/>
</dbReference>